<evidence type="ECO:0000313" key="1">
    <source>
        <dbReference type="EMBL" id="JAD35583.1"/>
    </source>
</evidence>
<sequence length="56" mass="6490">MQIPPCNLVLTSGDWRALARRLQKSTRLNNISNRRNKSSDRKGYHTMFTITPKTES</sequence>
<dbReference type="AlphaFoldDB" id="A0A0A8ZD41"/>
<name>A0A0A8ZD41_ARUDO</name>
<accession>A0A0A8ZD41</accession>
<dbReference type="EMBL" id="GBRH01262312">
    <property type="protein sequence ID" value="JAD35583.1"/>
    <property type="molecule type" value="Transcribed_RNA"/>
</dbReference>
<reference evidence="1" key="2">
    <citation type="journal article" date="2015" name="Data Brief">
        <title>Shoot transcriptome of the giant reed, Arundo donax.</title>
        <authorList>
            <person name="Barrero R.A."/>
            <person name="Guerrero F.D."/>
            <person name="Moolhuijzen P."/>
            <person name="Goolsby J.A."/>
            <person name="Tidwell J."/>
            <person name="Bellgard S.E."/>
            <person name="Bellgard M.I."/>
        </authorList>
    </citation>
    <scope>NUCLEOTIDE SEQUENCE</scope>
    <source>
        <tissue evidence="1">Shoot tissue taken approximately 20 cm above the soil surface</tissue>
    </source>
</reference>
<proteinExistence type="predicted"/>
<reference evidence="1" key="1">
    <citation type="submission" date="2014-09" db="EMBL/GenBank/DDBJ databases">
        <authorList>
            <person name="Magalhaes I.L.F."/>
            <person name="Oliveira U."/>
            <person name="Santos F.R."/>
            <person name="Vidigal T.H.D.A."/>
            <person name="Brescovit A.D."/>
            <person name="Santos A.J."/>
        </authorList>
    </citation>
    <scope>NUCLEOTIDE SEQUENCE</scope>
    <source>
        <tissue evidence="1">Shoot tissue taken approximately 20 cm above the soil surface</tissue>
    </source>
</reference>
<protein>
    <submittedName>
        <fullName evidence="1">Uncharacterized protein</fullName>
    </submittedName>
</protein>
<organism evidence="1">
    <name type="scientific">Arundo donax</name>
    <name type="common">Giant reed</name>
    <name type="synonym">Donax arundinaceus</name>
    <dbReference type="NCBI Taxonomy" id="35708"/>
    <lineage>
        <taxon>Eukaryota</taxon>
        <taxon>Viridiplantae</taxon>
        <taxon>Streptophyta</taxon>
        <taxon>Embryophyta</taxon>
        <taxon>Tracheophyta</taxon>
        <taxon>Spermatophyta</taxon>
        <taxon>Magnoliopsida</taxon>
        <taxon>Liliopsida</taxon>
        <taxon>Poales</taxon>
        <taxon>Poaceae</taxon>
        <taxon>PACMAD clade</taxon>
        <taxon>Arundinoideae</taxon>
        <taxon>Arundineae</taxon>
        <taxon>Arundo</taxon>
    </lineage>
</organism>